<name>A0A7I8K605_SPIIN</name>
<feature type="compositionally biased region" description="Pro residues" evidence="1">
    <location>
        <begin position="159"/>
        <end position="170"/>
    </location>
</feature>
<sequence length="223" mass="24450">MERRSLPFSCMFLALACLVLLQSVHGAEGYRNYTVGDSLGWYDKLKEPKVDYKKWVAGKNFSLGDFLIFNTDKNHSVVQTYNATTYQRCDYKNAEDDTVLWSTGPPSFDGVPVSIAVALVAEGMNYFFSGLYAGAQCRHGQRFKINVTHGHGLPESLRNPPPAAEAPPPDDGGVPETTVPYDFSHPKPMQEGMASGGRRRHSAVDLAGLLAAVFLLVYMGGKP</sequence>
<evidence type="ECO:0000313" key="5">
    <source>
        <dbReference type="EMBL" id="CAA7393021.1"/>
    </source>
</evidence>
<dbReference type="PROSITE" id="PS51485">
    <property type="entry name" value="PHYTOCYANIN"/>
    <property type="match status" value="1"/>
</dbReference>
<feature type="transmembrane region" description="Helical" evidence="2">
    <location>
        <begin position="111"/>
        <end position="135"/>
    </location>
</feature>
<reference evidence="5" key="1">
    <citation type="submission" date="2020-02" db="EMBL/GenBank/DDBJ databases">
        <authorList>
            <person name="Scholz U."/>
            <person name="Mascher M."/>
            <person name="Fiebig A."/>
        </authorList>
    </citation>
    <scope>NUCLEOTIDE SEQUENCE</scope>
</reference>
<evidence type="ECO:0000256" key="3">
    <source>
        <dbReference type="SAM" id="SignalP"/>
    </source>
</evidence>
<feature type="region of interest" description="Disordered" evidence="1">
    <location>
        <begin position="150"/>
        <end position="198"/>
    </location>
</feature>
<protein>
    <recommendedName>
        <fullName evidence="4">Phytocyanin domain-containing protein</fullName>
    </recommendedName>
</protein>
<dbReference type="CDD" id="cd04216">
    <property type="entry name" value="Phytocyanin"/>
    <property type="match status" value="1"/>
</dbReference>
<keyword evidence="6" id="KW-1185">Reference proteome</keyword>
<organism evidence="5 6">
    <name type="scientific">Spirodela intermedia</name>
    <name type="common">Intermediate duckweed</name>
    <dbReference type="NCBI Taxonomy" id="51605"/>
    <lineage>
        <taxon>Eukaryota</taxon>
        <taxon>Viridiplantae</taxon>
        <taxon>Streptophyta</taxon>
        <taxon>Embryophyta</taxon>
        <taxon>Tracheophyta</taxon>
        <taxon>Spermatophyta</taxon>
        <taxon>Magnoliopsida</taxon>
        <taxon>Liliopsida</taxon>
        <taxon>Araceae</taxon>
        <taxon>Lemnoideae</taxon>
        <taxon>Spirodela</taxon>
    </lineage>
</organism>
<keyword evidence="2" id="KW-0812">Transmembrane</keyword>
<dbReference type="InterPro" id="IPR039391">
    <property type="entry name" value="Phytocyanin-like"/>
</dbReference>
<feature type="chain" id="PRO_5029769925" description="Phytocyanin domain-containing protein" evidence="3">
    <location>
        <begin position="27"/>
        <end position="223"/>
    </location>
</feature>
<dbReference type="GO" id="GO:0009055">
    <property type="term" value="F:electron transfer activity"/>
    <property type="evidence" value="ECO:0007669"/>
    <property type="project" value="InterPro"/>
</dbReference>
<dbReference type="Proteomes" id="UP000663760">
    <property type="component" value="Chromosome 3"/>
</dbReference>
<accession>A0A7I8K605</accession>
<gene>
    <name evidence="5" type="ORF">SI8410_03003838</name>
</gene>
<feature type="domain" description="Phytocyanin" evidence="4">
    <location>
        <begin position="31"/>
        <end position="149"/>
    </location>
</feature>
<dbReference type="OrthoDB" id="783836at2759"/>
<evidence type="ECO:0000313" key="6">
    <source>
        <dbReference type="Proteomes" id="UP000663760"/>
    </source>
</evidence>
<feature type="signal peptide" evidence="3">
    <location>
        <begin position="1"/>
        <end position="26"/>
    </location>
</feature>
<keyword evidence="3" id="KW-0732">Signal</keyword>
<dbReference type="Pfam" id="PF02298">
    <property type="entry name" value="Cu_bind_like"/>
    <property type="match status" value="1"/>
</dbReference>
<proteinExistence type="predicted"/>
<dbReference type="PANTHER" id="PTHR33021">
    <property type="entry name" value="BLUE COPPER PROTEIN"/>
    <property type="match status" value="1"/>
</dbReference>
<dbReference type="PROSITE" id="PS51257">
    <property type="entry name" value="PROKAR_LIPOPROTEIN"/>
    <property type="match status" value="1"/>
</dbReference>
<dbReference type="PANTHER" id="PTHR33021:SF6">
    <property type="entry name" value="EARLY NODULIN-LIKE PROTEIN 18"/>
    <property type="match status" value="1"/>
</dbReference>
<keyword evidence="2" id="KW-1133">Transmembrane helix</keyword>
<dbReference type="SUPFAM" id="SSF49503">
    <property type="entry name" value="Cupredoxins"/>
    <property type="match status" value="1"/>
</dbReference>
<evidence type="ECO:0000259" key="4">
    <source>
        <dbReference type="PROSITE" id="PS51485"/>
    </source>
</evidence>
<evidence type="ECO:0000256" key="2">
    <source>
        <dbReference type="SAM" id="Phobius"/>
    </source>
</evidence>
<dbReference type="GO" id="GO:0005886">
    <property type="term" value="C:plasma membrane"/>
    <property type="evidence" value="ECO:0007669"/>
    <property type="project" value="TreeGrafter"/>
</dbReference>
<keyword evidence="2" id="KW-0472">Membrane</keyword>
<evidence type="ECO:0000256" key="1">
    <source>
        <dbReference type="SAM" id="MobiDB-lite"/>
    </source>
</evidence>
<dbReference type="InterPro" id="IPR003245">
    <property type="entry name" value="Phytocyanin_dom"/>
</dbReference>
<dbReference type="InterPro" id="IPR008972">
    <property type="entry name" value="Cupredoxin"/>
</dbReference>
<dbReference type="AlphaFoldDB" id="A0A7I8K605"/>
<dbReference type="FunFam" id="2.60.40.420:FF:000048">
    <property type="entry name" value="Early nodulin-like protein 18"/>
    <property type="match status" value="1"/>
</dbReference>
<feature type="transmembrane region" description="Helical" evidence="2">
    <location>
        <begin position="203"/>
        <end position="221"/>
    </location>
</feature>
<dbReference type="EMBL" id="LR746266">
    <property type="protein sequence ID" value="CAA7393021.1"/>
    <property type="molecule type" value="Genomic_DNA"/>
</dbReference>
<dbReference type="Gene3D" id="2.60.40.420">
    <property type="entry name" value="Cupredoxins - blue copper proteins"/>
    <property type="match status" value="1"/>
</dbReference>